<dbReference type="PANTHER" id="PTHR24282">
    <property type="entry name" value="CYTOCHROME P450 FAMILY MEMBER"/>
    <property type="match status" value="1"/>
</dbReference>
<dbReference type="Pfam" id="PF00067">
    <property type="entry name" value="p450"/>
    <property type="match status" value="1"/>
</dbReference>
<dbReference type="PANTHER" id="PTHR24282:SF221">
    <property type="entry name" value="CYTOCHROME P450"/>
    <property type="match status" value="1"/>
</dbReference>
<comment type="caution">
    <text evidence="13">The sequence shown here is derived from an EMBL/GenBank/DDBJ whole genome shotgun (WGS) entry which is preliminary data.</text>
</comment>
<dbReference type="SUPFAM" id="SSF48264">
    <property type="entry name" value="Cytochrome P450"/>
    <property type="match status" value="1"/>
</dbReference>
<dbReference type="Gene3D" id="1.10.630.10">
    <property type="entry name" value="Cytochrome P450"/>
    <property type="match status" value="1"/>
</dbReference>
<evidence type="ECO:0000256" key="11">
    <source>
        <dbReference type="PIRSR" id="PIRSR602401-1"/>
    </source>
</evidence>
<dbReference type="GO" id="GO:0016020">
    <property type="term" value="C:membrane"/>
    <property type="evidence" value="ECO:0007669"/>
    <property type="project" value="UniProtKB-SubCell"/>
</dbReference>
<organism evidence="13 14">
    <name type="scientific">Erythroxylum novogranatense</name>
    <dbReference type="NCBI Taxonomy" id="1862640"/>
    <lineage>
        <taxon>Eukaryota</taxon>
        <taxon>Viridiplantae</taxon>
        <taxon>Streptophyta</taxon>
        <taxon>Embryophyta</taxon>
        <taxon>Tracheophyta</taxon>
        <taxon>Spermatophyta</taxon>
        <taxon>Magnoliopsida</taxon>
        <taxon>eudicotyledons</taxon>
        <taxon>Gunneridae</taxon>
        <taxon>Pentapetalae</taxon>
        <taxon>rosids</taxon>
        <taxon>fabids</taxon>
        <taxon>Malpighiales</taxon>
        <taxon>Erythroxylaceae</taxon>
        <taxon>Erythroxylum</taxon>
    </lineage>
</organism>
<comment type="similarity">
    <text evidence="2 12">Belongs to the cytochrome P450 family.</text>
</comment>
<dbReference type="GO" id="GO:0016705">
    <property type="term" value="F:oxidoreductase activity, acting on paired donors, with incorporation or reduction of molecular oxygen"/>
    <property type="evidence" value="ECO:0007669"/>
    <property type="project" value="InterPro"/>
</dbReference>
<protein>
    <recommendedName>
        <fullName evidence="15">Cytochrome P450</fullName>
    </recommendedName>
</protein>
<keyword evidence="3 11" id="KW-0349">Heme</keyword>
<reference evidence="13 14" key="1">
    <citation type="submission" date="2021-09" db="EMBL/GenBank/DDBJ databases">
        <title>Genomic insights and catalytic innovation underlie evolution of tropane alkaloids biosynthesis.</title>
        <authorList>
            <person name="Wang Y.-J."/>
            <person name="Tian T."/>
            <person name="Huang J.-P."/>
            <person name="Huang S.-X."/>
        </authorList>
    </citation>
    <scope>NUCLEOTIDE SEQUENCE [LARGE SCALE GENOMIC DNA]</scope>
    <source>
        <strain evidence="13">KIB-2018</strain>
        <tissue evidence="13">Leaf</tissue>
    </source>
</reference>
<dbReference type="InterPro" id="IPR017972">
    <property type="entry name" value="Cyt_P450_CS"/>
</dbReference>
<dbReference type="PRINTS" id="PR00385">
    <property type="entry name" value="P450"/>
</dbReference>
<comment type="subcellular location">
    <subcellularLocation>
        <location evidence="1">Membrane</location>
        <topology evidence="1">Single-pass membrane protein</topology>
    </subcellularLocation>
</comment>
<evidence type="ECO:0000256" key="3">
    <source>
        <dbReference type="ARBA" id="ARBA00022617"/>
    </source>
</evidence>
<comment type="cofactor">
    <cofactor evidence="11">
        <name>heme</name>
        <dbReference type="ChEBI" id="CHEBI:30413"/>
    </cofactor>
</comment>
<dbReference type="InterPro" id="IPR036396">
    <property type="entry name" value="Cyt_P450_sf"/>
</dbReference>
<keyword evidence="10" id="KW-0472">Membrane</keyword>
<evidence type="ECO:0000256" key="2">
    <source>
        <dbReference type="ARBA" id="ARBA00010617"/>
    </source>
</evidence>
<gene>
    <name evidence="13" type="ORF">K2173_027949</name>
</gene>
<evidence type="ECO:0000256" key="1">
    <source>
        <dbReference type="ARBA" id="ARBA00004167"/>
    </source>
</evidence>
<keyword evidence="5 11" id="KW-0479">Metal-binding</keyword>
<proteinExistence type="inferred from homology"/>
<evidence type="ECO:0000256" key="10">
    <source>
        <dbReference type="ARBA" id="ARBA00023136"/>
    </source>
</evidence>
<keyword evidence="4" id="KW-0812">Transmembrane</keyword>
<evidence type="ECO:0000313" key="14">
    <source>
        <dbReference type="Proteomes" id="UP001159364"/>
    </source>
</evidence>
<dbReference type="AlphaFoldDB" id="A0AAV8U0J4"/>
<keyword evidence="6" id="KW-1133">Transmembrane helix</keyword>
<dbReference type="GO" id="GO:0005506">
    <property type="term" value="F:iron ion binding"/>
    <property type="evidence" value="ECO:0007669"/>
    <property type="project" value="InterPro"/>
</dbReference>
<evidence type="ECO:0000313" key="13">
    <source>
        <dbReference type="EMBL" id="KAJ8772772.1"/>
    </source>
</evidence>
<evidence type="ECO:0000256" key="6">
    <source>
        <dbReference type="ARBA" id="ARBA00022989"/>
    </source>
</evidence>
<dbReference type="InterPro" id="IPR002401">
    <property type="entry name" value="Cyt_P450_E_grp-I"/>
</dbReference>
<name>A0AAV8U0J4_9ROSI</name>
<dbReference type="Proteomes" id="UP001159364">
    <property type="component" value="Linkage Group LG02"/>
</dbReference>
<evidence type="ECO:0000256" key="12">
    <source>
        <dbReference type="RuleBase" id="RU000461"/>
    </source>
</evidence>
<dbReference type="PROSITE" id="PS00086">
    <property type="entry name" value="CYTOCHROME_P450"/>
    <property type="match status" value="1"/>
</dbReference>
<dbReference type="InterPro" id="IPR050665">
    <property type="entry name" value="Cytochrome_P450_Monooxygen"/>
</dbReference>
<keyword evidence="9 12" id="KW-0503">Monooxygenase</keyword>
<accession>A0AAV8U0J4</accession>
<evidence type="ECO:0000256" key="9">
    <source>
        <dbReference type="ARBA" id="ARBA00023033"/>
    </source>
</evidence>
<keyword evidence="8 11" id="KW-0408">Iron</keyword>
<sequence length="503" mass="58055">MFFTSLVILASLLAINFLRYTLWIPYRIQAHFRKQGIGGPGYRPMFGNAAEVRRLMAEAVSKPMALDHKILPRAFPIYHKWSAMHGKPFLYWFGAKPRLVLTDTAMIKEVLMNTSGPFERIESNPVLKELLGSEGLMELRGEEWDLHRRICNLALNMEQVKAWVPKMVDSTEKMLEKWEEIKDGRDELEINVHEHLHKLSADIISRTVFGSSYEEGKRIFKLQEKQIHHASVALKFVNIPLFRFLPTVANRERWRLVKEVRESIRRIIENNSRKGEKSRNLLSLLMSSYLNHKGEEERLEIGGIIDDCKTFYFAGKETSAIGLTWALVLLAMHQDWQVKAREEVSRVWRDNQYPSANSLGELKTIHMILNETLRLYTPVTLLMRQTCEAVKLGGIDIPSKTQLVLPIMATNRDPDIWGEDADMFNPQRFSEPRKHLAAFFPWGLGPRICVGQNLAMVEVKIALSMIIRRYSFALSPSYQHAPIMKLTVQPQYGAQLLFKKVTI</sequence>
<dbReference type="GO" id="GO:0020037">
    <property type="term" value="F:heme binding"/>
    <property type="evidence" value="ECO:0007669"/>
    <property type="project" value="InterPro"/>
</dbReference>
<dbReference type="GO" id="GO:0004497">
    <property type="term" value="F:monooxygenase activity"/>
    <property type="evidence" value="ECO:0007669"/>
    <property type="project" value="UniProtKB-KW"/>
</dbReference>
<evidence type="ECO:0008006" key="15">
    <source>
        <dbReference type="Google" id="ProtNLM"/>
    </source>
</evidence>
<dbReference type="EMBL" id="JAIWQS010000002">
    <property type="protein sequence ID" value="KAJ8772772.1"/>
    <property type="molecule type" value="Genomic_DNA"/>
</dbReference>
<evidence type="ECO:0000256" key="4">
    <source>
        <dbReference type="ARBA" id="ARBA00022692"/>
    </source>
</evidence>
<dbReference type="InterPro" id="IPR001128">
    <property type="entry name" value="Cyt_P450"/>
</dbReference>
<evidence type="ECO:0000256" key="5">
    <source>
        <dbReference type="ARBA" id="ARBA00022723"/>
    </source>
</evidence>
<feature type="binding site" description="axial binding residue" evidence="11">
    <location>
        <position position="449"/>
    </location>
    <ligand>
        <name>heme</name>
        <dbReference type="ChEBI" id="CHEBI:30413"/>
    </ligand>
    <ligandPart>
        <name>Fe</name>
        <dbReference type="ChEBI" id="CHEBI:18248"/>
    </ligandPart>
</feature>
<keyword evidence="7 12" id="KW-0560">Oxidoreductase</keyword>
<dbReference type="PRINTS" id="PR00463">
    <property type="entry name" value="EP450I"/>
</dbReference>
<evidence type="ECO:0000256" key="7">
    <source>
        <dbReference type="ARBA" id="ARBA00023002"/>
    </source>
</evidence>
<evidence type="ECO:0000256" key="8">
    <source>
        <dbReference type="ARBA" id="ARBA00023004"/>
    </source>
</evidence>
<keyword evidence="14" id="KW-1185">Reference proteome</keyword>